<dbReference type="AlphaFoldDB" id="A0A2A4I685"/>
<evidence type="ECO:0000313" key="2">
    <source>
        <dbReference type="Proteomes" id="UP000218323"/>
    </source>
</evidence>
<organism evidence="1 2">
    <name type="scientific">Sphingomonas adhaesiva</name>
    <dbReference type="NCBI Taxonomy" id="28212"/>
    <lineage>
        <taxon>Bacteria</taxon>
        <taxon>Pseudomonadati</taxon>
        <taxon>Pseudomonadota</taxon>
        <taxon>Alphaproteobacteria</taxon>
        <taxon>Sphingomonadales</taxon>
        <taxon>Sphingomonadaceae</taxon>
        <taxon>Sphingomonas</taxon>
    </lineage>
</organism>
<dbReference type="RefSeq" id="WP_096641311.1">
    <property type="nucleotide sequence ID" value="NZ_NWVC01000009.1"/>
</dbReference>
<gene>
    <name evidence="1" type="ORF">COA07_15135</name>
</gene>
<name>A0A2A4I685_9SPHN</name>
<dbReference type="EMBL" id="NWVC01000009">
    <property type="protein sequence ID" value="PCG13293.1"/>
    <property type="molecule type" value="Genomic_DNA"/>
</dbReference>
<accession>A0A2A4I685</accession>
<proteinExistence type="predicted"/>
<dbReference type="Proteomes" id="UP000218323">
    <property type="component" value="Unassembled WGS sequence"/>
</dbReference>
<keyword evidence="2" id="KW-1185">Reference proteome</keyword>
<comment type="caution">
    <text evidence="1">The sequence shown here is derived from an EMBL/GenBank/DDBJ whole genome shotgun (WGS) entry which is preliminary data.</text>
</comment>
<protein>
    <submittedName>
        <fullName evidence="1">Uncharacterized protein</fullName>
    </submittedName>
</protein>
<evidence type="ECO:0000313" key="1">
    <source>
        <dbReference type="EMBL" id="PCG13293.1"/>
    </source>
</evidence>
<sequence length="429" mass="46623">MAATLHVLRPQTPPLAGFLRLGHTGHRKLAELHAAGRFPYKRVVVDAAHFLEQRDLVKSLKASGCEIVIDPNFAEMATARFGSLALQKLGWSNVDRPWQDSDFGTRRNYDAARAIAKFAIEAGVHAILAPTHLIEASQQSWRTVDMRMCEALRHELDQAGGREIEIDYQFITTAAVLKDAPLRDRLAADIAGLPISNVWLRVSGFGATATGLGTRTFVETVRALHKIDRPLIVDMAGGFAGLATLAFGAVAGISHGVGQKEGFKASDWSKPPSGGGGAGARTYIPELDRYLKEEQLAAIYAARGGRSRFSCNDQGCCPGGAEDMFENSHAHFINQRHRQIEDISGTPELRRSEQFLLKHLDPAIRSARFGANLKIEDAKVAETVNAAKGRMIRLRDALSDLDSKGQPDTRSPATIFRGGSKSISAVLGR</sequence>
<reference evidence="1 2" key="1">
    <citation type="submission" date="2017-09" db="EMBL/GenBank/DDBJ databases">
        <title>Sphingomonas adhaesiva DSM 7418, whole genome shotgun sequence.</title>
        <authorList>
            <person name="Feng G."/>
            <person name="Zhu H."/>
        </authorList>
    </citation>
    <scope>NUCLEOTIDE SEQUENCE [LARGE SCALE GENOMIC DNA]</scope>
    <source>
        <strain evidence="1 2">DSM 7418</strain>
    </source>
</reference>